<reference evidence="2" key="1">
    <citation type="submission" date="2022-11" db="UniProtKB">
        <authorList>
            <consortium name="WormBaseParasite"/>
        </authorList>
    </citation>
    <scope>IDENTIFICATION</scope>
</reference>
<accession>A0A915KRU1</accession>
<proteinExistence type="predicted"/>
<dbReference type="WBParaSite" id="nRc.2.0.1.t41609-RA">
    <property type="protein sequence ID" value="nRc.2.0.1.t41609-RA"/>
    <property type="gene ID" value="nRc.2.0.1.g41609"/>
</dbReference>
<evidence type="ECO:0000313" key="2">
    <source>
        <dbReference type="WBParaSite" id="nRc.2.0.1.t41609-RA"/>
    </source>
</evidence>
<sequence length="96" mass="11058">RYRISKSKIFKSEKSSHTLTFIYRKTQDGPQPCMKTFIEAHIKETILNEFSLSIDDEKHSFSTEIADVYQKIRRATSCLSGGQLQIRQAEIDSSGR</sequence>
<protein>
    <submittedName>
        <fullName evidence="2">Uncharacterized protein</fullName>
    </submittedName>
</protein>
<keyword evidence="1" id="KW-1185">Reference proteome</keyword>
<evidence type="ECO:0000313" key="1">
    <source>
        <dbReference type="Proteomes" id="UP000887565"/>
    </source>
</evidence>
<dbReference type="Proteomes" id="UP000887565">
    <property type="component" value="Unplaced"/>
</dbReference>
<name>A0A915KRU1_ROMCU</name>
<dbReference type="AlphaFoldDB" id="A0A915KRU1"/>
<organism evidence="1 2">
    <name type="scientific">Romanomermis culicivorax</name>
    <name type="common">Nematode worm</name>
    <dbReference type="NCBI Taxonomy" id="13658"/>
    <lineage>
        <taxon>Eukaryota</taxon>
        <taxon>Metazoa</taxon>
        <taxon>Ecdysozoa</taxon>
        <taxon>Nematoda</taxon>
        <taxon>Enoplea</taxon>
        <taxon>Dorylaimia</taxon>
        <taxon>Mermithida</taxon>
        <taxon>Mermithoidea</taxon>
        <taxon>Mermithidae</taxon>
        <taxon>Romanomermis</taxon>
    </lineage>
</organism>